<evidence type="ECO:0000256" key="7">
    <source>
        <dbReference type="ARBA" id="ARBA00023163"/>
    </source>
</evidence>
<keyword evidence="5" id="KW-0678">Repressor</keyword>
<evidence type="ECO:0000259" key="10">
    <source>
        <dbReference type="PROSITE" id="PS51843"/>
    </source>
</evidence>
<dbReference type="PANTHER" id="PTHR24081">
    <property type="entry name" value="NUCLEAR RECEPTOR SUBFAMILY 0 GROUP B"/>
    <property type="match status" value="1"/>
</dbReference>
<evidence type="ECO:0000313" key="13">
    <source>
        <dbReference type="Xenbase" id="XB-GENE-17343231"/>
    </source>
</evidence>
<evidence type="ECO:0000313" key="12">
    <source>
        <dbReference type="RefSeq" id="XP_018096050.1"/>
    </source>
</evidence>
<dbReference type="AlphaFoldDB" id="A0A8J0TW67"/>
<name>A0A8J0TW67_XENLA</name>
<dbReference type="GO" id="GO:0005634">
    <property type="term" value="C:nucleus"/>
    <property type="evidence" value="ECO:0000318"/>
    <property type="project" value="GO_Central"/>
</dbReference>
<dbReference type="Proteomes" id="UP000186698">
    <property type="component" value="Chromosome 5L"/>
</dbReference>
<comment type="similarity">
    <text evidence="3">Belongs to the nuclear hormone receptor family. NR0 subfamily.</text>
</comment>
<dbReference type="SMART" id="SM00430">
    <property type="entry name" value="HOLI"/>
    <property type="match status" value="1"/>
</dbReference>
<evidence type="ECO:0000256" key="1">
    <source>
        <dbReference type="ARBA" id="ARBA00004123"/>
    </source>
</evidence>
<dbReference type="OrthoDB" id="9926883at2759"/>
<comment type="subcellular location">
    <subcellularLocation>
        <location evidence="2">Cytoplasm</location>
    </subcellularLocation>
    <subcellularLocation>
        <location evidence="1">Nucleus</location>
    </subcellularLocation>
</comment>
<dbReference type="CTD" id="108704153"/>
<dbReference type="GO" id="GO:0003714">
    <property type="term" value="F:transcription corepressor activity"/>
    <property type="evidence" value="ECO:0000318"/>
    <property type="project" value="GO_Central"/>
</dbReference>
<dbReference type="PANTHER" id="PTHR24081:SF11">
    <property type="entry name" value="NR LBD DOMAIN-CONTAINING PROTEIN"/>
    <property type="match status" value="1"/>
</dbReference>
<reference evidence="12" key="1">
    <citation type="submission" date="2025-08" db="UniProtKB">
        <authorList>
            <consortium name="RefSeq"/>
        </authorList>
    </citation>
    <scope>IDENTIFICATION</scope>
    <source>
        <strain evidence="12">J_2021</strain>
        <tissue evidence="12">Erythrocytes</tissue>
    </source>
</reference>
<dbReference type="InterPro" id="IPR035500">
    <property type="entry name" value="NHR-like_dom_sf"/>
</dbReference>
<evidence type="ECO:0000256" key="4">
    <source>
        <dbReference type="ARBA" id="ARBA00022490"/>
    </source>
</evidence>
<dbReference type="GO" id="GO:0016922">
    <property type="term" value="F:nuclear receptor binding"/>
    <property type="evidence" value="ECO:0000318"/>
    <property type="project" value="GO_Central"/>
</dbReference>
<accession>A0A8J0TW67</accession>
<dbReference type="InterPro" id="IPR001723">
    <property type="entry name" value="Nuclear_hrmn_rcpt"/>
</dbReference>
<dbReference type="InterPro" id="IPR000536">
    <property type="entry name" value="Nucl_hrmn_rcpt_lig-bd"/>
</dbReference>
<keyword evidence="6" id="KW-0805">Transcription regulation</keyword>
<keyword evidence="11" id="KW-1185">Reference proteome</keyword>
<dbReference type="InterPro" id="IPR033544">
    <property type="entry name" value="NR0B1/2"/>
</dbReference>
<evidence type="ECO:0000256" key="3">
    <source>
        <dbReference type="ARBA" id="ARBA00006647"/>
    </source>
</evidence>
<gene>
    <name evidence="12 13" type="primary">nr0b2.L</name>
</gene>
<keyword evidence="4" id="KW-0963">Cytoplasm</keyword>
<organism evidence="11 12">
    <name type="scientific">Xenopus laevis</name>
    <name type="common">African clawed frog</name>
    <dbReference type="NCBI Taxonomy" id="8355"/>
    <lineage>
        <taxon>Eukaryota</taxon>
        <taxon>Metazoa</taxon>
        <taxon>Chordata</taxon>
        <taxon>Craniata</taxon>
        <taxon>Vertebrata</taxon>
        <taxon>Euteleostomi</taxon>
        <taxon>Amphibia</taxon>
        <taxon>Batrachia</taxon>
        <taxon>Anura</taxon>
        <taxon>Pipoidea</taxon>
        <taxon>Pipidae</taxon>
        <taxon>Xenopodinae</taxon>
        <taxon>Xenopus</taxon>
        <taxon>Xenopus</taxon>
    </lineage>
</organism>
<protein>
    <submittedName>
        <fullName evidence="12">Nuclear receptor subfamily 0 group B member 2</fullName>
    </submittedName>
</protein>
<keyword evidence="8 12" id="KW-0675">Receptor</keyword>
<keyword evidence="9" id="KW-0539">Nucleus</keyword>
<sequence>MCETLYRSSCVSPPSVCNTEMACISEQLGKCHCNRDPVNSILFQMLNKGIHSDTKSPHENRSHICSLARECPCEGNRRVSLKNPEVTCKKASEVLLKTVAFIRNVPSFYQLPQEDQILLVQNCWAPLFVLGLAQERVHFELQEHSVPSLLKEILLNQYVNVSDIALRSDRGVPSLEVQRIQKFLYRLWNLDISTKEYAYLKGMLLFNPDVSGMTFPHYVHTLQLEAQHTLLEFTSMMHSQSLARFNWMRQALNTVKEVNPSVITKLFFSPISGEIDVEELLLETLFVK</sequence>
<keyword evidence="7" id="KW-0804">Transcription</keyword>
<evidence type="ECO:0000256" key="5">
    <source>
        <dbReference type="ARBA" id="ARBA00022491"/>
    </source>
</evidence>
<evidence type="ECO:0000256" key="2">
    <source>
        <dbReference type="ARBA" id="ARBA00004496"/>
    </source>
</evidence>
<evidence type="ECO:0000256" key="9">
    <source>
        <dbReference type="ARBA" id="ARBA00023242"/>
    </source>
</evidence>
<dbReference type="GeneID" id="108704153"/>
<dbReference type="GO" id="GO:0000122">
    <property type="term" value="P:negative regulation of transcription by RNA polymerase II"/>
    <property type="evidence" value="ECO:0000318"/>
    <property type="project" value="GO_Central"/>
</dbReference>
<proteinExistence type="inferred from homology"/>
<evidence type="ECO:0000313" key="11">
    <source>
        <dbReference type="Proteomes" id="UP000186698"/>
    </source>
</evidence>
<feature type="domain" description="NR LBD" evidence="10">
    <location>
        <begin position="45"/>
        <end position="288"/>
    </location>
</feature>
<dbReference type="Gene3D" id="1.10.565.10">
    <property type="entry name" value="Retinoid X Receptor"/>
    <property type="match status" value="1"/>
</dbReference>
<evidence type="ECO:0000256" key="8">
    <source>
        <dbReference type="ARBA" id="ARBA00023170"/>
    </source>
</evidence>
<dbReference type="SUPFAM" id="SSF48508">
    <property type="entry name" value="Nuclear receptor ligand-binding domain"/>
    <property type="match status" value="1"/>
</dbReference>
<dbReference type="AGR" id="Xenbase:XB-GENE-17343231"/>
<dbReference type="FunFam" id="1.10.565.10:FF:000031">
    <property type="entry name" value="Nuclear receptor subfamily 0 group B member 1"/>
    <property type="match status" value="1"/>
</dbReference>
<dbReference type="PRINTS" id="PR00398">
    <property type="entry name" value="STRDHORMONER"/>
</dbReference>
<evidence type="ECO:0000256" key="6">
    <source>
        <dbReference type="ARBA" id="ARBA00023015"/>
    </source>
</evidence>
<dbReference type="Pfam" id="PF00104">
    <property type="entry name" value="Hormone_recep"/>
    <property type="match status" value="1"/>
</dbReference>
<dbReference type="GO" id="GO:0005737">
    <property type="term" value="C:cytoplasm"/>
    <property type="evidence" value="ECO:0000318"/>
    <property type="project" value="GO_Central"/>
</dbReference>
<dbReference type="Xenbase" id="XB-GENE-17343231">
    <property type="gene designation" value="nr0b2.L"/>
</dbReference>
<dbReference type="RefSeq" id="XP_018096050.1">
    <property type="nucleotide sequence ID" value="XM_018240561.2"/>
</dbReference>
<dbReference type="PROSITE" id="PS51843">
    <property type="entry name" value="NR_LBD"/>
    <property type="match status" value="1"/>
</dbReference>
<dbReference type="KEGG" id="xla:108704153"/>